<dbReference type="EMBL" id="QKZR01000001">
    <property type="protein sequence ID" value="PZX43135.1"/>
    <property type="molecule type" value="Genomic_DNA"/>
</dbReference>
<dbReference type="SMART" id="SM00641">
    <property type="entry name" value="Glyco_25"/>
    <property type="match status" value="1"/>
</dbReference>
<dbReference type="Gene3D" id="3.20.20.80">
    <property type="entry name" value="Glycosidases"/>
    <property type="match status" value="1"/>
</dbReference>
<dbReference type="PROSITE" id="PS51904">
    <property type="entry name" value="GLYCOSYL_HYDROL_F25_2"/>
    <property type="match status" value="1"/>
</dbReference>
<keyword evidence="4" id="KW-0472">Membrane</keyword>
<dbReference type="PANTHER" id="PTHR34135:SF2">
    <property type="entry name" value="LYSOZYME"/>
    <property type="match status" value="1"/>
</dbReference>
<sequence length="251" mass="29592">MNRQRWIIVSLFISALVMICAVVLVERYSFKRSRKQPSNSYLHDRISKFEVQGIDISQHQGEIEWKDLSHPNPAKTIDFIFMRASVGIENDTKYQENWKKARNQNFKLGAYHYYWSNVNSAKQAAVFIKQVDLKKGDLPPVLDIEDISDVQNKKSLRKGLKNWIRIIEAHYNVKPIIYSGEAFYRDVLMPDIYFKNYPRIWIANYNKVKSPRISWSFWQFTDRMPVNGIQTLVDGNVYKDSQANFNKLFVP</sequence>
<keyword evidence="6" id="KW-1185">Reference proteome</keyword>
<proteinExistence type="inferred from homology"/>
<dbReference type="RefSeq" id="WP_201764100.1">
    <property type="nucleotide sequence ID" value="NZ_QKZR01000001.1"/>
</dbReference>
<name>A0ABX5PZI4_9FLAO</name>
<comment type="caution">
    <text evidence="5">The sequence shown here is derived from an EMBL/GenBank/DDBJ whole genome shotgun (WGS) entry which is preliminary data.</text>
</comment>
<dbReference type="InterPro" id="IPR018077">
    <property type="entry name" value="Glyco_hydro_fam25_subgr"/>
</dbReference>
<accession>A0ABX5PZI4</accession>
<gene>
    <name evidence="5" type="ORF">LX97_00134</name>
</gene>
<dbReference type="InterPro" id="IPR002053">
    <property type="entry name" value="Glyco_hydro_25"/>
</dbReference>
<feature type="transmembrane region" description="Helical" evidence="4">
    <location>
        <begin position="6"/>
        <end position="25"/>
    </location>
</feature>
<evidence type="ECO:0000313" key="5">
    <source>
        <dbReference type="EMBL" id="PZX43135.1"/>
    </source>
</evidence>
<comment type="similarity">
    <text evidence="1">Belongs to the glycosyl hydrolase 25 family.</text>
</comment>
<evidence type="ECO:0000256" key="4">
    <source>
        <dbReference type="SAM" id="Phobius"/>
    </source>
</evidence>
<keyword evidence="4" id="KW-1133">Transmembrane helix</keyword>
<protein>
    <submittedName>
        <fullName evidence="5">Lysozyme</fullName>
    </submittedName>
</protein>
<keyword evidence="4" id="KW-0812">Transmembrane</keyword>
<reference evidence="5 6" key="1">
    <citation type="submission" date="2018-06" db="EMBL/GenBank/DDBJ databases">
        <title>Genomic Encyclopedia of Archaeal and Bacterial Type Strains, Phase II (KMG-II): from individual species to whole genera.</title>
        <authorList>
            <person name="Goeker M."/>
        </authorList>
    </citation>
    <scope>NUCLEOTIDE SEQUENCE [LARGE SCALE GENOMIC DNA]</scope>
    <source>
        <strain evidence="5 6">DSM 17205</strain>
    </source>
</reference>
<evidence type="ECO:0000256" key="3">
    <source>
        <dbReference type="ARBA" id="ARBA00023295"/>
    </source>
</evidence>
<evidence type="ECO:0000313" key="6">
    <source>
        <dbReference type="Proteomes" id="UP000248584"/>
    </source>
</evidence>
<dbReference type="Pfam" id="PF01183">
    <property type="entry name" value="Glyco_hydro_25"/>
    <property type="match status" value="1"/>
</dbReference>
<keyword evidence="3" id="KW-0326">Glycosidase</keyword>
<keyword evidence="2" id="KW-0378">Hydrolase</keyword>
<evidence type="ECO:0000256" key="2">
    <source>
        <dbReference type="ARBA" id="ARBA00022801"/>
    </source>
</evidence>
<dbReference type="PANTHER" id="PTHR34135">
    <property type="entry name" value="LYSOZYME"/>
    <property type="match status" value="1"/>
</dbReference>
<dbReference type="InterPro" id="IPR017853">
    <property type="entry name" value="GH"/>
</dbReference>
<organism evidence="5 6">
    <name type="scientific">Nonlabens dokdonensis</name>
    <dbReference type="NCBI Taxonomy" id="328515"/>
    <lineage>
        <taxon>Bacteria</taxon>
        <taxon>Pseudomonadati</taxon>
        <taxon>Bacteroidota</taxon>
        <taxon>Flavobacteriia</taxon>
        <taxon>Flavobacteriales</taxon>
        <taxon>Flavobacteriaceae</taxon>
        <taxon>Nonlabens</taxon>
    </lineage>
</organism>
<dbReference type="Proteomes" id="UP000248584">
    <property type="component" value="Unassembled WGS sequence"/>
</dbReference>
<dbReference type="SUPFAM" id="SSF51445">
    <property type="entry name" value="(Trans)glycosidases"/>
    <property type="match status" value="1"/>
</dbReference>
<evidence type="ECO:0000256" key="1">
    <source>
        <dbReference type="ARBA" id="ARBA00010646"/>
    </source>
</evidence>